<dbReference type="AlphaFoldDB" id="A0A956M2R4"/>
<dbReference type="InterPro" id="IPR035937">
    <property type="entry name" value="FPG_N"/>
</dbReference>
<feature type="domain" description="Formamidopyrimidine-DNA glycosylase catalytic" evidence="1">
    <location>
        <begin position="2"/>
        <end position="145"/>
    </location>
</feature>
<evidence type="ECO:0000259" key="1">
    <source>
        <dbReference type="PROSITE" id="PS51068"/>
    </source>
</evidence>
<comment type="caution">
    <text evidence="2">The sequence shown here is derived from an EMBL/GenBank/DDBJ whole genome shotgun (WGS) entry which is preliminary data.</text>
</comment>
<protein>
    <submittedName>
        <fullName evidence="2">Formamidopyrimidine-DNA glycosylase</fullName>
    </submittedName>
</protein>
<dbReference type="PROSITE" id="PS51068">
    <property type="entry name" value="FPG_CAT"/>
    <property type="match status" value="1"/>
</dbReference>
<proteinExistence type="predicted"/>
<accession>A0A956M2R4</accession>
<dbReference type="SMART" id="SM00898">
    <property type="entry name" value="Fapy_DNA_glyco"/>
    <property type="match status" value="1"/>
</dbReference>
<dbReference type="GO" id="GO:0006284">
    <property type="term" value="P:base-excision repair"/>
    <property type="evidence" value="ECO:0007669"/>
    <property type="project" value="InterPro"/>
</dbReference>
<name>A0A956M2R4_UNCEI</name>
<dbReference type="Pfam" id="PF01149">
    <property type="entry name" value="Fapy_DNA_glyco"/>
    <property type="match status" value="1"/>
</dbReference>
<reference evidence="2" key="2">
    <citation type="journal article" date="2021" name="Microbiome">
        <title>Successional dynamics and alternative stable states in a saline activated sludge microbial community over 9 years.</title>
        <authorList>
            <person name="Wang Y."/>
            <person name="Ye J."/>
            <person name="Ju F."/>
            <person name="Liu L."/>
            <person name="Boyd J.A."/>
            <person name="Deng Y."/>
            <person name="Parks D.H."/>
            <person name="Jiang X."/>
            <person name="Yin X."/>
            <person name="Woodcroft B.J."/>
            <person name="Tyson G.W."/>
            <person name="Hugenholtz P."/>
            <person name="Polz M.F."/>
            <person name="Zhang T."/>
        </authorList>
    </citation>
    <scope>NUCLEOTIDE SEQUENCE</scope>
    <source>
        <strain evidence="2">HKST-UBA01</strain>
    </source>
</reference>
<dbReference type="SUPFAM" id="SSF81624">
    <property type="entry name" value="N-terminal domain of MutM-like DNA repair proteins"/>
    <property type="match status" value="1"/>
</dbReference>
<dbReference type="Gene3D" id="3.20.190.10">
    <property type="entry name" value="MutM-like, N-terminal"/>
    <property type="match status" value="1"/>
</dbReference>
<dbReference type="GO" id="GO:0008270">
    <property type="term" value="F:zinc ion binding"/>
    <property type="evidence" value="ECO:0007669"/>
    <property type="project" value="InterPro"/>
</dbReference>
<dbReference type="EMBL" id="JAGQHR010000873">
    <property type="protein sequence ID" value="MCA9729863.1"/>
    <property type="molecule type" value="Genomic_DNA"/>
</dbReference>
<dbReference type="InterPro" id="IPR012319">
    <property type="entry name" value="FPG_cat"/>
</dbReference>
<evidence type="ECO:0000313" key="3">
    <source>
        <dbReference type="Proteomes" id="UP000697710"/>
    </source>
</evidence>
<feature type="non-terminal residue" evidence="2">
    <location>
        <position position="158"/>
    </location>
</feature>
<sequence length="158" mass="17542">MPEYPDVTVYLECLAPRVLDQPLSEVRILSPFVLRSFEPPIEEARGRNVSGLRRIGKRLVLALDDDLFLVIHLMIAGRLRWRTAGVAVPKKLGLAAFDFPTGSLLLTEAGTKKRASITLVQGENALAAIHRGGIEVMEVGRSEFGEALRRENHTLKRC</sequence>
<organism evidence="2 3">
    <name type="scientific">Eiseniibacteriota bacterium</name>
    <dbReference type="NCBI Taxonomy" id="2212470"/>
    <lineage>
        <taxon>Bacteria</taxon>
        <taxon>Candidatus Eiseniibacteriota</taxon>
    </lineage>
</organism>
<gene>
    <name evidence="2" type="ORF">KC729_19420</name>
</gene>
<reference evidence="2" key="1">
    <citation type="submission" date="2020-04" db="EMBL/GenBank/DDBJ databases">
        <authorList>
            <person name="Zhang T."/>
        </authorList>
    </citation>
    <scope>NUCLEOTIDE SEQUENCE</scope>
    <source>
        <strain evidence="2">HKST-UBA01</strain>
    </source>
</reference>
<dbReference type="CDD" id="cd08973">
    <property type="entry name" value="BaFpgNei_N_1"/>
    <property type="match status" value="1"/>
</dbReference>
<evidence type="ECO:0000313" key="2">
    <source>
        <dbReference type="EMBL" id="MCA9729863.1"/>
    </source>
</evidence>
<dbReference type="Proteomes" id="UP000697710">
    <property type="component" value="Unassembled WGS sequence"/>
</dbReference>
<dbReference type="GO" id="GO:0003906">
    <property type="term" value="F:DNA-(apurinic or apyrimidinic site) endonuclease activity"/>
    <property type="evidence" value="ECO:0007669"/>
    <property type="project" value="InterPro"/>
</dbReference>
<dbReference type="GO" id="GO:0019104">
    <property type="term" value="F:DNA N-glycosylase activity"/>
    <property type="evidence" value="ECO:0007669"/>
    <property type="project" value="InterPro"/>
</dbReference>